<comment type="caution">
    <text evidence="2">The sequence shown here is derived from an EMBL/GenBank/DDBJ whole genome shotgun (WGS) entry which is preliminary data.</text>
</comment>
<accession>A0ABP5CQF8</accession>
<protein>
    <submittedName>
        <fullName evidence="2">Uncharacterized protein</fullName>
    </submittedName>
</protein>
<organism evidence="2 3">
    <name type="scientific">Catenulispora subtropica</name>
    <dbReference type="NCBI Taxonomy" id="450798"/>
    <lineage>
        <taxon>Bacteria</taxon>
        <taxon>Bacillati</taxon>
        <taxon>Actinomycetota</taxon>
        <taxon>Actinomycetes</taxon>
        <taxon>Catenulisporales</taxon>
        <taxon>Catenulisporaceae</taxon>
        <taxon>Catenulispora</taxon>
    </lineage>
</organism>
<keyword evidence="1" id="KW-1133">Transmembrane helix</keyword>
<proteinExistence type="predicted"/>
<name>A0ABP5CQF8_9ACTN</name>
<keyword evidence="3" id="KW-1185">Reference proteome</keyword>
<dbReference type="EMBL" id="BAAAQM010000012">
    <property type="protein sequence ID" value="GAA1966715.1"/>
    <property type="molecule type" value="Genomic_DNA"/>
</dbReference>
<dbReference type="RefSeq" id="WP_344657191.1">
    <property type="nucleotide sequence ID" value="NZ_BAAAQM010000012.1"/>
</dbReference>
<feature type="transmembrane region" description="Helical" evidence="1">
    <location>
        <begin position="249"/>
        <end position="276"/>
    </location>
</feature>
<reference evidence="3" key="1">
    <citation type="journal article" date="2019" name="Int. J. Syst. Evol. Microbiol.">
        <title>The Global Catalogue of Microorganisms (GCM) 10K type strain sequencing project: providing services to taxonomists for standard genome sequencing and annotation.</title>
        <authorList>
            <consortium name="The Broad Institute Genomics Platform"/>
            <consortium name="The Broad Institute Genome Sequencing Center for Infectious Disease"/>
            <person name="Wu L."/>
            <person name="Ma J."/>
        </authorList>
    </citation>
    <scope>NUCLEOTIDE SEQUENCE [LARGE SCALE GENOMIC DNA]</scope>
    <source>
        <strain evidence="3">JCM 16013</strain>
    </source>
</reference>
<evidence type="ECO:0000313" key="3">
    <source>
        <dbReference type="Proteomes" id="UP001499854"/>
    </source>
</evidence>
<gene>
    <name evidence="2" type="ORF">GCM10009838_25620</name>
</gene>
<evidence type="ECO:0000256" key="1">
    <source>
        <dbReference type="SAM" id="Phobius"/>
    </source>
</evidence>
<dbReference type="Proteomes" id="UP001499854">
    <property type="component" value="Unassembled WGS sequence"/>
</dbReference>
<evidence type="ECO:0000313" key="2">
    <source>
        <dbReference type="EMBL" id="GAA1966715.1"/>
    </source>
</evidence>
<keyword evidence="1" id="KW-0472">Membrane</keyword>
<keyword evidence="1" id="KW-0812">Transmembrane</keyword>
<sequence>MPSATSPGVESVIDDIAKCELDYRDDVENALISGDSVPPQHEEELLERLDGYLPSLVYAFDSQVPPPRERGGNLALEKEYYEWRQTSGAVDARRQAVVRSFLATETERRGQFRLNRAQNARIAAHFDAMGQEFLELELPGHAAMAFQNAAEMYRLLQQKAKRERSLLNGRRALHRTRQPGMQRTREALYDRVCGYGFLPFRMLGWMVGTLVVFSVAVWMCGPAGLGQSVLGCLINFLNPLGLSDINDEFGAAATVLLMIESYLGSLSMAIFFALLVKD</sequence>